<keyword evidence="1" id="KW-1133">Transmembrane helix</keyword>
<comment type="caution">
    <text evidence="2">The sequence shown here is derived from an EMBL/GenBank/DDBJ whole genome shotgun (WGS) entry which is preliminary data.</text>
</comment>
<accession>A0A1R1PFX0</accession>
<keyword evidence="3" id="KW-1185">Reference proteome</keyword>
<protein>
    <submittedName>
        <fullName evidence="2">Uncharacterized protein</fullName>
    </submittedName>
</protein>
<evidence type="ECO:0000313" key="2">
    <source>
        <dbReference type="EMBL" id="OMH79819.1"/>
    </source>
</evidence>
<name>A0A1R1PFX0_ZANCU</name>
<keyword evidence="1" id="KW-0812">Transmembrane</keyword>
<feature type="transmembrane region" description="Helical" evidence="1">
    <location>
        <begin position="35"/>
        <end position="60"/>
    </location>
</feature>
<evidence type="ECO:0000256" key="1">
    <source>
        <dbReference type="SAM" id="Phobius"/>
    </source>
</evidence>
<reference evidence="3" key="1">
    <citation type="submission" date="2017-01" db="EMBL/GenBank/DDBJ databases">
        <authorList>
            <person name="Wang Y."/>
            <person name="White M."/>
            <person name="Kvist S."/>
            <person name="Moncalvo J.-M."/>
        </authorList>
    </citation>
    <scope>NUCLEOTIDE SEQUENCE [LARGE SCALE GENOMIC DNA]</scope>
    <source>
        <strain evidence="3">COL-18-3</strain>
    </source>
</reference>
<dbReference type="AlphaFoldDB" id="A0A1R1PFX0"/>
<evidence type="ECO:0000313" key="3">
    <source>
        <dbReference type="Proteomes" id="UP000188320"/>
    </source>
</evidence>
<gene>
    <name evidence="2" type="ORF">AX774_g6764</name>
</gene>
<sequence>MYQHFYLNSSNIRLLLLKHPTKCCRWILLSIDIDLICALCVSLIFISSIISSSFVLTSLVRRSSASKNVFSLFAVSPSPPLCRCTCILPFSEIPLLTRDVICSLDEVGLVEFHLDALKLLNNEAVLAPEPRYSCLLSPLLPFFVDPAFPPDVIALVRDSTRGSIDIGTNCILPESSL</sequence>
<dbReference type="Proteomes" id="UP000188320">
    <property type="component" value="Unassembled WGS sequence"/>
</dbReference>
<organism evidence="2 3">
    <name type="scientific">Zancudomyces culisetae</name>
    <name type="common">Gut fungus</name>
    <name type="synonym">Smittium culisetae</name>
    <dbReference type="NCBI Taxonomy" id="1213189"/>
    <lineage>
        <taxon>Eukaryota</taxon>
        <taxon>Fungi</taxon>
        <taxon>Fungi incertae sedis</taxon>
        <taxon>Zoopagomycota</taxon>
        <taxon>Kickxellomycotina</taxon>
        <taxon>Harpellomycetes</taxon>
        <taxon>Harpellales</taxon>
        <taxon>Legeriomycetaceae</taxon>
        <taxon>Zancudomyces</taxon>
    </lineage>
</organism>
<dbReference type="EMBL" id="LSSK01001401">
    <property type="protein sequence ID" value="OMH79819.1"/>
    <property type="molecule type" value="Genomic_DNA"/>
</dbReference>
<proteinExistence type="predicted"/>
<keyword evidence="1" id="KW-0472">Membrane</keyword>